<dbReference type="RefSeq" id="WP_208131829.1">
    <property type="nucleotide sequence ID" value="NZ_BAABGQ010000006.1"/>
</dbReference>
<evidence type="ECO:0008006" key="3">
    <source>
        <dbReference type="Google" id="ProtNLM"/>
    </source>
</evidence>
<protein>
    <recommendedName>
        <fullName evidence="3">STAS/SEC14 domain-containing protein</fullName>
    </recommendedName>
</protein>
<evidence type="ECO:0000313" key="1">
    <source>
        <dbReference type="EMBL" id="GAA4501138.1"/>
    </source>
</evidence>
<name>A0ABP8QHF5_9BACT</name>
<dbReference type="Proteomes" id="UP001501243">
    <property type="component" value="Unassembled WGS sequence"/>
</dbReference>
<reference evidence="2" key="1">
    <citation type="journal article" date="2019" name="Int. J. Syst. Evol. Microbiol.">
        <title>The Global Catalogue of Microorganisms (GCM) 10K type strain sequencing project: providing services to taxonomists for standard genome sequencing and annotation.</title>
        <authorList>
            <consortium name="The Broad Institute Genomics Platform"/>
            <consortium name="The Broad Institute Genome Sequencing Center for Infectious Disease"/>
            <person name="Wu L."/>
            <person name="Ma J."/>
        </authorList>
    </citation>
    <scope>NUCLEOTIDE SEQUENCE [LARGE SCALE GENOMIC DNA]</scope>
    <source>
        <strain evidence="2">JCM 17841</strain>
    </source>
</reference>
<sequence>MSIIYRTSFVQLHHDPVGATLETEWLDFVNSEQLRSSLLEALRLGRQYRVRGWVANNTLLRTIRPADQDWIIQEWFPEFAKLAVQRLAIVESQDALNRMAIATIMQRATEYMPFETHYFAEAAQARRWAASPGMPTPAAAK</sequence>
<accession>A0ABP8QHF5</accession>
<proteinExistence type="predicted"/>
<comment type="caution">
    <text evidence="1">The sequence shown here is derived from an EMBL/GenBank/DDBJ whole genome shotgun (WGS) entry which is preliminary data.</text>
</comment>
<keyword evidence="2" id="KW-1185">Reference proteome</keyword>
<organism evidence="1 2">
    <name type="scientific">Hymenobacter ginsengisoli</name>
    <dbReference type="NCBI Taxonomy" id="1051626"/>
    <lineage>
        <taxon>Bacteria</taxon>
        <taxon>Pseudomonadati</taxon>
        <taxon>Bacteroidota</taxon>
        <taxon>Cytophagia</taxon>
        <taxon>Cytophagales</taxon>
        <taxon>Hymenobacteraceae</taxon>
        <taxon>Hymenobacter</taxon>
    </lineage>
</organism>
<dbReference type="EMBL" id="BAABGQ010000006">
    <property type="protein sequence ID" value="GAA4501138.1"/>
    <property type="molecule type" value="Genomic_DNA"/>
</dbReference>
<evidence type="ECO:0000313" key="2">
    <source>
        <dbReference type="Proteomes" id="UP001501243"/>
    </source>
</evidence>
<gene>
    <name evidence="1" type="ORF">GCM10023172_22510</name>
</gene>